<keyword evidence="3" id="KW-1185">Reference proteome</keyword>
<protein>
    <submittedName>
        <fullName evidence="2">Uncharacterized protein</fullName>
    </submittedName>
</protein>
<comment type="caution">
    <text evidence="2">The sequence shown here is derived from an EMBL/GenBank/DDBJ whole genome shotgun (WGS) entry which is preliminary data.</text>
</comment>
<evidence type="ECO:0000313" key="3">
    <source>
        <dbReference type="Proteomes" id="UP000033647"/>
    </source>
</evidence>
<dbReference type="OrthoDB" id="3748138at2759"/>
<proteinExistence type="predicted"/>
<dbReference type="AlphaFoldDB" id="A0A0F4GC56"/>
<dbReference type="Proteomes" id="UP000033647">
    <property type="component" value="Unassembled WGS sequence"/>
</dbReference>
<feature type="compositionally biased region" description="Polar residues" evidence="1">
    <location>
        <begin position="568"/>
        <end position="586"/>
    </location>
</feature>
<evidence type="ECO:0000256" key="1">
    <source>
        <dbReference type="SAM" id="MobiDB-lite"/>
    </source>
</evidence>
<dbReference type="EMBL" id="LAFY01004213">
    <property type="protein sequence ID" value="KJX93795.1"/>
    <property type="molecule type" value="Genomic_DNA"/>
</dbReference>
<evidence type="ECO:0000313" key="2">
    <source>
        <dbReference type="EMBL" id="KJX93795.1"/>
    </source>
</evidence>
<name>A0A0F4GC56_9PEZI</name>
<gene>
    <name evidence="2" type="ORF">TI39_contig4254g00001</name>
</gene>
<sequence>MSVGDILAVVTILIDVGKNLHDRINAMKQADNDLLLLTIHLKVLSDLFEGSETDVVMVNSSEFMRMLGILKSIQESYNKCAKVLGVEPPGMTSATQKTTTNGKSITRRVVLFARIPSILAEIREKADQLQKITTMMSFSVLLDVRKHHGDSGVKESLESTIAKTTTLAGNFLDPNVRTGFTNLDRMVEYLMEECKRLARQLQEFTLVPDASVIHGYQAQNPEGASFWKDRFQGGKLDASAFRYETFYVSWARFVHEVETSFVLKKMPTGIAGTGSIDYLRLQGSCHFVDQSGIRQLSTIRPLWLPALRSKLDPLHKGYVKPEDYFRLIHEQSLSDTLRRLVFESAGYGTLIECARASGDLALPAAIESPSAHIGWVSAEIVAVPTPADLGIVTVRDNTDSCSGAISAYLDGAAGDVHVYVRYVQTGQIERKSLSKQIRPVKGLSIGGTLCIRHELDSDDLVWSCDLRITELKACQGGAYIITACDDSTSIEFRTRPLKTLSGSVPHSNDDSLGTAVPDFDYMLLGPSKTFTCPPKVGEKIQIEYDGHWYDSRVTVVDGDEIEFVDWETSATKSGPNNTRASHSGGPNETDDDSLFFPEEQLAQLGKGTRRLWRPWRRNVHKYDVRPYRRFHIGDTIEAPVMYPDFRYHYHDIKDSQLYLPGRIVDVEGDQYAVEFSPAFTVHSWWPGRMSRGEEVDSVPGSDIKLKNPFDFNRVDVAMDLVRPFIEGPRPALGVQSAKPSGWSSFQGIHLCELEDLWERSLWNKDRDAEGAGG</sequence>
<reference evidence="2 3" key="1">
    <citation type="submission" date="2015-03" db="EMBL/GenBank/DDBJ databases">
        <title>RNA-seq based gene annotation and comparative genomics of four Zymoseptoria species reveal species-specific pathogenicity related genes and transposable element activity.</title>
        <authorList>
            <person name="Grandaubert J."/>
            <person name="Bhattacharyya A."/>
            <person name="Stukenbrock E.H."/>
        </authorList>
    </citation>
    <scope>NUCLEOTIDE SEQUENCE [LARGE SCALE GENOMIC DNA]</scope>
    <source>
        <strain evidence="2 3">Zb18110</strain>
    </source>
</reference>
<accession>A0A0F4GC56</accession>
<organism evidence="2 3">
    <name type="scientific">Zymoseptoria brevis</name>
    <dbReference type="NCBI Taxonomy" id="1047168"/>
    <lineage>
        <taxon>Eukaryota</taxon>
        <taxon>Fungi</taxon>
        <taxon>Dikarya</taxon>
        <taxon>Ascomycota</taxon>
        <taxon>Pezizomycotina</taxon>
        <taxon>Dothideomycetes</taxon>
        <taxon>Dothideomycetidae</taxon>
        <taxon>Mycosphaerellales</taxon>
        <taxon>Mycosphaerellaceae</taxon>
        <taxon>Zymoseptoria</taxon>
    </lineage>
</organism>
<feature type="region of interest" description="Disordered" evidence="1">
    <location>
        <begin position="566"/>
        <end position="593"/>
    </location>
</feature>